<sequence>MTTRMTPREAAMSTIHFRIDEEIKRLAMRAAERHQVTLTELMRQRAEELAEEERQHQRNLGDEWLEAQVREAFSRYDAGESEFISNEDASQRMNELKARAARGEL</sequence>
<gene>
    <name evidence="1" type="ORF">GCM10022405_19890</name>
</gene>
<dbReference type="Gene3D" id="1.10.1220.10">
    <property type="entry name" value="Met repressor-like"/>
    <property type="match status" value="1"/>
</dbReference>
<proteinExistence type="predicted"/>
<evidence type="ECO:0008006" key="3">
    <source>
        <dbReference type="Google" id="ProtNLM"/>
    </source>
</evidence>
<keyword evidence="2" id="KW-1185">Reference proteome</keyword>
<reference evidence="2" key="1">
    <citation type="journal article" date="2019" name="Int. J. Syst. Evol. Microbiol.">
        <title>The Global Catalogue of Microorganisms (GCM) 10K type strain sequencing project: providing services to taxonomists for standard genome sequencing and annotation.</title>
        <authorList>
            <consortium name="The Broad Institute Genomics Platform"/>
            <consortium name="The Broad Institute Genome Sequencing Center for Infectious Disease"/>
            <person name="Wu L."/>
            <person name="Ma J."/>
        </authorList>
    </citation>
    <scope>NUCLEOTIDE SEQUENCE [LARGE SCALE GENOMIC DNA]</scope>
    <source>
        <strain evidence="2">JCM 17201</strain>
    </source>
</reference>
<name>A0ABP7L5T9_9GAMM</name>
<accession>A0ABP7L5T9</accession>
<evidence type="ECO:0000313" key="1">
    <source>
        <dbReference type="EMBL" id="GAA3894395.1"/>
    </source>
</evidence>
<dbReference type="Proteomes" id="UP001499994">
    <property type="component" value="Unassembled WGS sequence"/>
</dbReference>
<comment type="caution">
    <text evidence="1">The sequence shown here is derived from an EMBL/GenBank/DDBJ whole genome shotgun (WGS) entry which is preliminary data.</text>
</comment>
<dbReference type="EMBL" id="BAABDG010000002">
    <property type="protein sequence ID" value="GAA3894395.1"/>
    <property type="molecule type" value="Genomic_DNA"/>
</dbReference>
<protein>
    <recommendedName>
        <fullName evidence="3">Damage-inducible protein J</fullName>
    </recommendedName>
</protein>
<evidence type="ECO:0000313" key="2">
    <source>
        <dbReference type="Proteomes" id="UP001499994"/>
    </source>
</evidence>
<organism evidence="1 2">
    <name type="scientific">Gibbsiella dentisursi</name>
    <dbReference type="NCBI Taxonomy" id="796890"/>
    <lineage>
        <taxon>Bacteria</taxon>
        <taxon>Pseudomonadati</taxon>
        <taxon>Pseudomonadota</taxon>
        <taxon>Gammaproteobacteria</taxon>
        <taxon>Enterobacterales</taxon>
        <taxon>Yersiniaceae</taxon>
        <taxon>Gibbsiella</taxon>
    </lineage>
</organism>
<dbReference type="InterPro" id="IPR013321">
    <property type="entry name" value="Arc_rbn_hlx_hlx"/>
</dbReference>